<dbReference type="AlphaFoldDB" id="A0A8P4GHB5"/>
<keyword evidence="2" id="KW-1185">Reference proteome</keyword>
<dbReference type="Ensembl" id="ENSDLAT00005069092.1">
    <property type="protein sequence ID" value="ENSDLAP00005074014.1"/>
    <property type="gene ID" value="ENSDLAG00005027871.1"/>
</dbReference>
<name>A0A8P4GHB5_DICLA</name>
<dbReference type="Proteomes" id="UP000694389">
    <property type="component" value="Unassembled WGS sequence"/>
</dbReference>
<reference evidence="1" key="2">
    <citation type="submission" date="2025-09" db="UniProtKB">
        <authorList>
            <consortium name="Ensembl"/>
        </authorList>
    </citation>
    <scope>IDENTIFICATION</scope>
</reference>
<protein>
    <submittedName>
        <fullName evidence="1">Uncharacterized protein</fullName>
    </submittedName>
</protein>
<accession>A0A8P4GHB5</accession>
<reference evidence="1" key="1">
    <citation type="submission" date="2025-08" db="UniProtKB">
        <authorList>
            <consortium name="Ensembl"/>
        </authorList>
    </citation>
    <scope>IDENTIFICATION</scope>
</reference>
<evidence type="ECO:0000313" key="1">
    <source>
        <dbReference type="Ensembl" id="ENSDLAP00005074014.1"/>
    </source>
</evidence>
<organism evidence="1 2">
    <name type="scientific">Dicentrarchus labrax</name>
    <name type="common">European seabass</name>
    <name type="synonym">Morone labrax</name>
    <dbReference type="NCBI Taxonomy" id="13489"/>
    <lineage>
        <taxon>Eukaryota</taxon>
        <taxon>Metazoa</taxon>
        <taxon>Chordata</taxon>
        <taxon>Craniata</taxon>
        <taxon>Vertebrata</taxon>
        <taxon>Euteleostomi</taxon>
        <taxon>Actinopterygii</taxon>
        <taxon>Neopterygii</taxon>
        <taxon>Teleostei</taxon>
        <taxon>Neoteleostei</taxon>
        <taxon>Acanthomorphata</taxon>
        <taxon>Eupercaria</taxon>
        <taxon>Moronidae</taxon>
        <taxon>Dicentrarchus</taxon>
    </lineage>
</organism>
<sequence>MVLLSSGHNTSFLKLEIAVSQSNPNSRSHTSFFPELSRPLTSPITSPAQVFLHPSRNVLI</sequence>
<proteinExistence type="predicted"/>
<evidence type="ECO:0000313" key="2">
    <source>
        <dbReference type="Proteomes" id="UP000694389"/>
    </source>
</evidence>